<keyword evidence="1" id="KW-0472">Membrane</keyword>
<keyword evidence="1" id="KW-0812">Transmembrane</keyword>
<dbReference type="InterPro" id="IPR021354">
    <property type="entry name" value="DUF2975"/>
</dbReference>
<feature type="transmembrane region" description="Helical" evidence="1">
    <location>
        <begin position="122"/>
        <end position="140"/>
    </location>
</feature>
<organism evidence="2 3">
    <name type="scientific">Actinoplanes oblitus</name>
    <dbReference type="NCBI Taxonomy" id="3040509"/>
    <lineage>
        <taxon>Bacteria</taxon>
        <taxon>Bacillati</taxon>
        <taxon>Actinomycetota</taxon>
        <taxon>Actinomycetes</taxon>
        <taxon>Micromonosporales</taxon>
        <taxon>Micromonosporaceae</taxon>
        <taxon>Actinoplanes</taxon>
    </lineage>
</organism>
<feature type="transmembrane region" description="Helical" evidence="1">
    <location>
        <begin position="15"/>
        <end position="38"/>
    </location>
</feature>
<evidence type="ECO:0000256" key="1">
    <source>
        <dbReference type="SAM" id="Phobius"/>
    </source>
</evidence>
<evidence type="ECO:0000313" key="3">
    <source>
        <dbReference type="Proteomes" id="UP001240150"/>
    </source>
</evidence>
<reference evidence="2 3" key="1">
    <citation type="submission" date="2023-06" db="EMBL/GenBank/DDBJ databases">
        <authorList>
            <person name="Yushchuk O."/>
            <person name="Binda E."/>
            <person name="Ruckert-Reed C."/>
            <person name="Fedorenko V."/>
            <person name="Kalinowski J."/>
            <person name="Marinelli F."/>
        </authorList>
    </citation>
    <scope>NUCLEOTIDE SEQUENCE [LARGE SCALE GENOMIC DNA]</scope>
    <source>
        <strain evidence="2 3">NRRL 3884</strain>
    </source>
</reference>
<proteinExistence type="predicted"/>
<name>A0ABY8W6C6_9ACTN</name>
<evidence type="ECO:0000313" key="2">
    <source>
        <dbReference type="EMBL" id="WIM92577.1"/>
    </source>
</evidence>
<keyword evidence="3" id="KW-1185">Reference proteome</keyword>
<dbReference type="Proteomes" id="UP001240150">
    <property type="component" value="Chromosome"/>
</dbReference>
<sequence length="193" mass="20103">MKSLRRPDWLDELHGLLLVALVLTGIGTALGVVSILAGQPVEAQVAVTGGSAAGPPAGVTFGSWIAVDIVHPSAAQKGWALVAMLPRQLLIVAALALLWRVVGRARRSDPFGPGIAPAFHRLGLVLVLGGPVVWIVDFVARTRLSDSAGVGGTYAVLDFVVPLAWGFCGFGAFAIGEILRRGRAMRVDLDGVV</sequence>
<protein>
    <submittedName>
        <fullName evidence="2">DUF2975 domain-containing protein</fullName>
    </submittedName>
</protein>
<feature type="transmembrane region" description="Helical" evidence="1">
    <location>
        <begin position="79"/>
        <end position="102"/>
    </location>
</feature>
<dbReference type="RefSeq" id="WP_284913783.1">
    <property type="nucleotide sequence ID" value="NZ_CP126980.1"/>
</dbReference>
<dbReference type="Pfam" id="PF11188">
    <property type="entry name" value="DUF2975"/>
    <property type="match status" value="1"/>
</dbReference>
<gene>
    <name evidence="2" type="ORF">ACTOB_004525</name>
</gene>
<feature type="transmembrane region" description="Helical" evidence="1">
    <location>
        <begin position="152"/>
        <end position="176"/>
    </location>
</feature>
<dbReference type="EMBL" id="CP126980">
    <property type="protein sequence ID" value="WIM92577.1"/>
    <property type="molecule type" value="Genomic_DNA"/>
</dbReference>
<keyword evidence="1" id="KW-1133">Transmembrane helix</keyword>
<accession>A0ABY8W6C6</accession>